<dbReference type="Gene3D" id="6.10.340.10">
    <property type="match status" value="1"/>
</dbReference>
<dbReference type="Gene3D" id="3.30.565.10">
    <property type="entry name" value="Histidine kinase-like ATPase, C-terminal domain"/>
    <property type="match status" value="1"/>
</dbReference>
<evidence type="ECO:0000256" key="1">
    <source>
        <dbReference type="ARBA" id="ARBA00004370"/>
    </source>
</evidence>
<feature type="domain" description="HAMP" evidence="6">
    <location>
        <begin position="347"/>
        <end position="399"/>
    </location>
</feature>
<evidence type="ECO:0000256" key="2">
    <source>
        <dbReference type="ARBA" id="ARBA00022553"/>
    </source>
</evidence>
<evidence type="ECO:0000256" key="5">
    <source>
        <dbReference type="SAM" id="Phobius"/>
    </source>
</evidence>
<dbReference type="EMBL" id="QSON01000002">
    <property type="protein sequence ID" value="RGJ06598.1"/>
    <property type="molecule type" value="Genomic_DNA"/>
</dbReference>
<reference evidence="7 8" key="1">
    <citation type="submission" date="2018-08" db="EMBL/GenBank/DDBJ databases">
        <title>A genome reference for cultivated species of the human gut microbiota.</title>
        <authorList>
            <person name="Zou Y."/>
            <person name="Xue W."/>
            <person name="Luo G."/>
        </authorList>
    </citation>
    <scope>NUCLEOTIDE SEQUENCE [LARGE SCALE GENOMIC DNA]</scope>
    <source>
        <strain evidence="7 8">TM09-12</strain>
    </source>
</reference>
<evidence type="ECO:0000256" key="3">
    <source>
        <dbReference type="ARBA" id="ARBA00022679"/>
    </source>
</evidence>
<protein>
    <submittedName>
        <fullName evidence="7">Sensor histidine kinase</fullName>
    </submittedName>
</protein>
<dbReference type="InterPro" id="IPR003594">
    <property type="entry name" value="HATPase_dom"/>
</dbReference>
<proteinExistence type="predicted"/>
<feature type="transmembrane region" description="Helical" evidence="5">
    <location>
        <begin position="38"/>
        <end position="59"/>
    </location>
</feature>
<dbReference type="Pfam" id="PF02518">
    <property type="entry name" value="HATPase_c"/>
    <property type="match status" value="1"/>
</dbReference>
<keyword evidence="4 7" id="KW-0418">Kinase</keyword>
<dbReference type="GO" id="GO:0016020">
    <property type="term" value="C:membrane"/>
    <property type="evidence" value="ECO:0007669"/>
    <property type="project" value="UniProtKB-SubCell"/>
</dbReference>
<comment type="subcellular location">
    <subcellularLocation>
        <location evidence="1">Membrane</location>
    </subcellularLocation>
</comment>
<keyword evidence="2" id="KW-0597">Phosphoprotein</keyword>
<dbReference type="CDD" id="cd06225">
    <property type="entry name" value="HAMP"/>
    <property type="match status" value="1"/>
</dbReference>
<evidence type="ECO:0000259" key="6">
    <source>
        <dbReference type="PROSITE" id="PS50885"/>
    </source>
</evidence>
<dbReference type="SMART" id="SM00387">
    <property type="entry name" value="HATPase_c"/>
    <property type="match status" value="1"/>
</dbReference>
<dbReference type="PANTHER" id="PTHR34220:SF7">
    <property type="entry name" value="SENSOR HISTIDINE KINASE YPDA"/>
    <property type="match status" value="1"/>
</dbReference>
<comment type="caution">
    <text evidence="7">The sequence shown here is derived from an EMBL/GenBank/DDBJ whole genome shotgun (WGS) entry which is preliminary data.</text>
</comment>
<evidence type="ECO:0000256" key="4">
    <source>
        <dbReference type="ARBA" id="ARBA00022777"/>
    </source>
</evidence>
<dbReference type="InterPro" id="IPR010559">
    <property type="entry name" value="Sig_transdc_His_kin_internal"/>
</dbReference>
<dbReference type="Pfam" id="PF00672">
    <property type="entry name" value="HAMP"/>
    <property type="match status" value="1"/>
</dbReference>
<evidence type="ECO:0000313" key="8">
    <source>
        <dbReference type="Proteomes" id="UP000263014"/>
    </source>
</evidence>
<keyword evidence="5" id="KW-0472">Membrane</keyword>
<keyword evidence="5" id="KW-0812">Transmembrane</keyword>
<dbReference type="InterPro" id="IPR036890">
    <property type="entry name" value="HATPase_C_sf"/>
</dbReference>
<organism evidence="7 8">
    <name type="scientific">Hungatella hathewayi</name>
    <dbReference type="NCBI Taxonomy" id="154046"/>
    <lineage>
        <taxon>Bacteria</taxon>
        <taxon>Bacillati</taxon>
        <taxon>Bacillota</taxon>
        <taxon>Clostridia</taxon>
        <taxon>Lachnospirales</taxon>
        <taxon>Lachnospiraceae</taxon>
        <taxon>Hungatella</taxon>
    </lineage>
</organism>
<keyword evidence="5" id="KW-1133">Transmembrane helix</keyword>
<keyword evidence="3" id="KW-0808">Transferase</keyword>
<dbReference type="GO" id="GO:0000155">
    <property type="term" value="F:phosphorelay sensor kinase activity"/>
    <property type="evidence" value="ECO:0007669"/>
    <property type="project" value="InterPro"/>
</dbReference>
<evidence type="ECO:0000313" key="7">
    <source>
        <dbReference type="EMBL" id="RGJ06598.1"/>
    </source>
</evidence>
<sequence length="637" mass="72965">MTTTAIRRNWMRFTTRTRRSWELRMKKAFRNLKLNQKFTLAVMVIVVVPMIAFSIFLYWNISGNIIWQAKTENANRVKENYSNMQSIIEFSNMSVQSFINNQGLKDMLVRLKNDEVISAKDYLEFDRNDIAMLERLVNSNPYLYQVRVYAYNDGFPEMMPVLYHGSRLLEVPWGENYEPGKWQIDYPDTVMKDFAVNTSDHLMALVQEVTDDYGNPIGVVEAAVSMDTFFPELYEAKAGSWACFVSADGKVHDNGTDGQEWQPDKEVLEAVLKGEASGKGFLAEYVKAGGDDMIVVCQPVKELSGTYIQITSMKTEMNRLSRQRNLLIAVLLVIFVCLAFAVNGVVKALLKKFYEMLSVVRKVQEGDLEQRVYEPGRDEMGEMSTQFNKMLDRIFVLMAENVNREVLIKNTEIKALQNQINAHFIYNVLEAVKMMAEIKEEYEISDSVTALGELLRYGMKWTSSDVTIRQEMEYIKNYIQLMNLRYDFAILLSIRIPDYIYEQQVPKMSLQPIVENAIIHGIEETENDATIYIKAVCRDEDYEIEITDSGQGMDENQVGLLKKKVSGEIEVSGGSGNGIGLKNVQDRIHIRFGESFGLHFASKEGCFTKVSIRLPYTHREAVGNLNGSHENGLFHER</sequence>
<dbReference type="SMART" id="SM00304">
    <property type="entry name" value="HAMP"/>
    <property type="match status" value="1"/>
</dbReference>
<dbReference type="Proteomes" id="UP000263014">
    <property type="component" value="Unassembled WGS sequence"/>
</dbReference>
<gene>
    <name evidence="7" type="ORF">DXD79_04695</name>
</gene>
<dbReference type="SUPFAM" id="SSF55874">
    <property type="entry name" value="ATPase domain of HSP90 chaperone/DNA topoisomerase II/histidine kinase"/>
    <property type="match status" value="1"/>
</dbReference>
<dbReference type="InterPro" id="IPR003660">
    <property type="entry name" value="HAMP_dom"/>
</dbReference>
<dbReference type="AlphaFoldDB" id="A0A374PDB8"/>
<dbReference type="SUPFAM" id="SSF158472">
    <property type="entry name" value="HAMP domain-like"/>
    <property type="match status" value="1"/>
</dbReference>
<name>A0A374PDB8_9FIRM</name>
<dbReference type="PANTHER" id="PTHR34220">
    <property type="entry name" value="SENSOR HISTIDINE KINASE YPDA"/>
    <property type="match status" value="1"/>
</dbReference>
<feature type="transmembrane region" description="Helical" evidence="5">
    <location>
        <begin position="326"/>
        <end position="346"/>
    </location>
</feature>
<dbReference type="InterPro" id="IPR050640">
    <property type="entry name" value="Bact_2-comp_sensor_kinase"/>
</dbReference>
<dbReference type="Pfam" id="PF06580">
    <property type="entry name" value="His_kinase"/>
    <property type="match status" value="1"/>
</dbReference>
<dbReference type="PROSITE" id="PS50885">
    <property type="entry name" value="HAMP"/>
    <property type="match status" value="1"/>
</dbReference>
<accession>A0A374PDB8</accession>